<dbReference type="PANTHER" id="PTHR30272:SF1">
    <property type="entry name" value="3-HYDROXYACYL-[ACYL-CARRIER-PROTEIN] DEHYDRATASE"/>
    <property type="match status" value="1"/>
</dbReference>
<dbReference type="InterPro" id="IPR029069">
    <property type="entry name" value="HotDog_dom_sf"/>
</dbReference>
<dbReference type="InterPro" id="IPR013114">
    <property type="entry name" value="FabA_FabZ"/>
</dbReference>
<dbReference type="GO" id="GO:0019171">
    <property type="term" value="F:(3R)-hydroxyacyl-[acyl-carrier-protein] dehydratase activity"/>
    <property type="evidence" value="ECO:0007669"/>
    <property type="project" value="UniProtKB-EC"/>
</dbReference>
<dbReference type="PANTHER" id="PTHR30272">
    <property type="entry name" value="3-HYDROXYACYL-[ACYL-CARRIER-PROTEIN] DEHYDRATASE"/>
    <property type="match status" value="1"/>
</dbReference>
<dbReference type="OrthoDB" id="9772788at2"/>
<reference evidence="11" key="1">
    <citation type="journal article" date="2018" name="Front. Microbiol.">
        <title>Genome-Based Analysis Reveals the Taxonomy and Diversity of the Family Idiomarinaceae.</title>
        <authorList>
            <person name="Liu Y."/>
            <person name="Lai Q."/>
            <person name="Shao Z."/>
        </authorList>
    </citation>
    <scope>NUCLEOTIDE SEQUENCE [LARGE SCALE GENOMIC DNA]</scope>
    <source>
        <strain evidence="11">F23</strain>
    </source>
</reference>
<comment type="similarity">
    <text evidence="2 9">Belongs to the thioester dehydratase family. FabZ subfamily.</text>
</comment>
<dbReference type="HAMAP" id="MF_00406">
    <property type="entry name" value="FabZ"/>
    <property type="match status" value="1"/>
</dbReference>
<evidence type="ECO:0000256" key="4">
    <source>
        <dbReference type="ARBA" id="ARBA00022516"/>
    </source>
</evidence>
<name>A0A432YBV5_9GAMM</name>
<comment type="caution">
    <text evidence="10">The sequence shown here is derived from an EMBL/GenBank/DDBJ whole genome shotgun (WGS) entry which is preliminary data.</text>
</comment>
<evidence type="ECO:0000313" key="11">
    <source>
        <dbReference type="Proteomes" id="UP000287330"/>
    </source>
</evidence>
<feature type="active site" evidence="9">
    <location>
        <position position="55"/>
    </location>
</feature>
<dbReference type="CDD" id="cd01288">
    <property type="entry name" value="FabZ"/>
    <property type="match status" value="1"/>
</dbReference>
<dbReference type="FunFam" id="3.10.129.10:FF:000001">
    <property type="entry name" value="3-hydroxyacyl-[acyl-carrier-protein] dehydratase FabZ"/>
    <property type="match status" value="1"/>
</dbReference>
<keyword evidence="5 9" id="KW-0441">Lipid A biosynthesis</keyword>
<dbReference type="EMBL" id="PIPV01000001">
    <property type="protein sequence ID" value="RUO58346.1"/>
    <property type="molecule type" value="Genomic_DNA"/>
</dbReference>
<evidence type="ECO:0000256" key="6">
    <source>
        <dbReference type="ARBA" id="ARBA00023098"/>
    </source>
</evidence>
<proteinExistence type="inferred from homology"/>
<comment type="function">
    <text evidence="8 9">Involved in unsaturated fatty acids biosynthesis. Catalyzes the dehydration of short chain beta-hydroxyacyl-ACPs and long chain saturated and unsaturated beta-hydroxyacyl-ACPs.</text>
</comment>
<keyword evidence="6 9" id="KW-0443">Lipid metabolism</keyword>
<keyword evidence="7 9" id="KW-0456">Lyase</keyword>
<keyword evidence="3 9" id="KW-0963">Cytoplasm</keyword>
<organism evidence="10 11">
    <name type="scientific">Idiomarina fontislapidosi</name>
    <dbReference type="NCBI Taxonomy" id="263723"/>
    <lineage>
        <taxon>Bacteria</taxon>
        <taxon>Pseudomonadati</taxon>
        <taxon>Pseudomonadota</taxon>
        <taxon>Gammaproteobacteria</taxon>
        <taxon>Alteromonadales</taxon>
        <taxon>Idiomarinaceae</taxon>
        <taxon>Idiomarina</taxon>
    </lineage>
</organism>
<protein>
    <recommendedName>
        <fullName evidence="9">3-hydroxyacyl-[acyl-carrier-protein] dehydratase FabZ</fullName>
        <ecNumber evidence="9">4.2.1.59</ecNumber>
    </recommendedName>
    <alternativeName>
        <fullName evidence="9">(3R)-hydroxymyristoyl-[acyl-carrier-protein] dehydratase</fullName>
        <shortName evidence="9">(3R)-hydroxymyristoyl-ACP dehydrase</shortName>
    </alternativeName>
    <alternativeName>
        <fullName evidence="9">Beta-hydroxyacyl-ACP dehydratase</fullName>
    </alternativeName>
</protein>
<keyword evidence="11" id="KW-1185">Reference proteome</keyword>
<dbReference type="Gene3D" id="3.10.129.10">
    <property type="entry name" value="Hotdog Thioesterase"/>
    <property type="match status" value="1"/>
</dbReference>
<dbReference type="InterPro" id="IPR010084">
    <property type="entry name" value="FabZ"/>
</dbReference>
<dbReference type="Pfam" id="PF07977">
    <property type="entry name" value="FabA"/>
    <property type="match status" value="1"/>
</dbReference>
<evidence type="ECO:0000256" key="1">
    <source>
        <dbReference type="ARBA" id="ARBA00004496"/>
    </source>
</evidence>
<comment type="catalytic activity">
    <reaction evidence="9">
        <text>a (3R)-hydroxyacyl-[ACP] = a (2E)-enoyl-[ACP] + H2O</text>
        <dbReference type="Rhea" id="RHEA:13097"/>
        <dbReference type="Rhea" id="RHEA-COMP:9925"/>
        <dbReference type="Rhea" id="RHEA-COMP:9945"/>
        <dbReference type="ChEBI" id="CHEBI:15377"/>
        <dbReference type="ChEBI" id="CHEBI:78784"/>
        <dbReference type="ChEBI" id="CHEBI:78827"/>
        <dbReference type="EC" id="4.2.1.59"/>
    </reaction>
</comment>
<keyword evidence="4 9" id="KW-0444">Lipid biosynthesis</keyword>
<dbReference type="AlphaFoldDB" id="A0A432YBV5"/>
<dbReference type="GO" id="GO:0006633">
    <property type="term" value="P:fatty acid biosynthetic process"/>
    <property type="evidence" value="ECO:0007669"/>
    <property type="project" value="UniProtKB-UniRule"/>
</dbReference>
<evidence type="ECO:0000256" key="5">
    <source>
        <dbReference type="ARBA" id="ARBA00022556"/>
    </source>
</evidence>
<dbReference type="RefSeq" id="WP_110572565.1">
    <property type="nucleotide sequence ID" value="NZ_PIPV01000001.1"/>
</dbReference>
<accession>A0A432YBV5</accession>
<evidence type="ECO:0000256" key="2">
    <source>
        <dbReference type="ARBA" id="ARBA00009174"/>
    </source>
</evidence>
<dbReference type="GO" id="GO:0009245">
    <property type="term" value="P:lipid A biosynthetic process"/>
    <property type="evidence" value="ECO:0007669"/>
    <property type="project" value="UniProtKB-UniRule"/>
</dbReference>
<evidence type="ECO:0000256" key="7">
    <source>
        <dbReference type="ARBA" id="ARBA00023239"/>
    </source>
</evidence>
<dbReference type="GO" id="GO:0005737">
    <property type="term" value="C:cytoplasm"/>
    <property type="evidence" value="ECO:0007669"/>
    <property type="project" value="UniProtKB-SubCell"/>
</dbReference>
<dbReference type="Proteomes" id="UP000287330">
    <property type="component" value="Unassembled WGS sequence"/>
</dbReference>
<evidence type="ECO:0000256" key="3">
    <source>
        <dbReference type="ARBA" id="ARBA00022490"/>
    </source>
</evidence>
<comment type="subcellular location">
    <subcellularLocation>
        <location evidence="1 9">Cytoplasm</location>
    </subcellularLocation>
</comment>
<dbReference type="EC" id="4.2.1.59" evidence="9"/>
<dbReference type="NCBIfam" id="NF000582">
    <property type="entry name" value="PRK00006.1"/>
    <property type="match status" value="1"/>
</dbReference>
<sequence>MLKATDSGFDIQGVLDLLPHRYPFLLVDRVISCDCEKEIHALKNVSFNEPMFNGHFPGNPIFPGVLLLEGLAQAAGLLGFRITEQKSTANDLYLFAGIDNARFKRQVVPGDTIHYHVTFEKERRGIWKFSGRAEVDGELAASADIICARREV</sequence>
<evidence type="ECO:0000256" key="8">
    <source>
        <dbReference type="ARBA" id="ARBA00025049"/>
    </source>
</evidence>
<evidence type="ECO:0000313" key="10">
    <source>
        <dbReference type="EMBL" id="RUO58346.1"/>
    </source>
</evidence>
<dbReference type="GO" id="GO:0016020">
    <property type="term" value="C:membrane"/>
    <property type="evidence" value="ECO:0007669"/>
    <property type="project" value="GOC"/>
</dbReference>
<gene>
    <name evidence="9 10" type="primary">fabZ</name>
    <name evidence="10" type="ORF">CWE25_01775</name>
</gene>
<dbReference type="SUPFAM" id="SSF54637">
    <property type="entry name" value="Thioesterase/thiol ester dehydrase-isomerase"/>
    <property type="match status" value="1"/>
</dbReference>
<evidence type="ECO:0000256" key="9">
    <source>
        <dbReference type="HAMAP-Rule" id="MF_00406"/>
    </source>
</evidence>
<dbReference type="NCBIfam" id="TIGR01750">
    <property type="entry name" value="fabZ"/>
    <property type="match status" value="1"/>
</dbReference>